<dbReference type="SUPFAM" id="SSF46785">
    <property type="entry name" value="Winged helix' DNA-binding domain"/>
    <property type="match status" value="1"/>
</dbReference>
<dbReference type="PROSITE" id="PS50995">
    <property type="entry name" value="HTH_MARR_2"/>
    <property type="match status" value="1"/>
</dbReference>
<dbReference type="InterPro" id="IPR036390">
    <property type="entry name" value="WH_DNA-bd_sf"/>
</dbReference>
<dbReference type="PANTHER" id="PTHR33164">
    <property type="entry name" value="TRANSCRIPTIONAL REGULATOR, MARR FAMILY"/>
    <property type="match status" value="1"/>
</dbReference>
<dbReference type="InterPro" id="IPR000835">
    <property type="entry name" value="HTH_MarR-typ"/>
</dbReference>
<dbReference type="InterPro" id="IPR036388">
    <property type="entry name" value="WH-like_DNA-bd_sf"/>
</dbReference>
<comment type="caution">
    <text evidence="2">The sequence shown here is derived from an EMBL/GenBank/DDBJ whole genome shotgun (WGS) entry which is preliminary data.</text>
</comment>
<protein>
    <submittedName>
        <fullName evidence="2">MarR family transcriptional regulator</fullName>
    </submittedName>
</protein>
<dbReference type="Gene3D" id="1.10.10.10">
    <property type="entry name" value="Winged helix-like DNA-binding domain superfamily/Winged helix DNA-binding domain"/>
    <property type="match status" value="1"/>
</dbReference>
<feature type="domain" description="HTH marR-type" evidence="1">
    <location>
        <begin position="29"/>
        <end position="162"/>
    </location>
</feature>
<gene>
    <name evidence="2" type="ORF">CVS27_16525</name>
</gene>
<dbReference type="RefSeq" id="WP_103466992.1">
    <property type="nucleotide sequence ID" value="NZ_PPXC01000015.1"/>
</dbReference>
<organism evidence="2 3">
    <name type="scientific">Arthrobacter glacialis</name>
    <dbReference type="NCBI Taxonomy" id="1664"/>
    <lineage>
        <taxon>Bacteria</taxon>
        <taxon>Bacillati</taxon>
        <taxon>Actinomycetota</taxon>
        <taxon>Actinomycetes</taxon>
        <taxon>Micrococcales</taxon>
        <taxon>Micrococcaceae</taxon>
        <taxon>Arthrobacter</taxon>
    </lineage>
</organism>
<dbReference type="AlphaFoldDB" id="A0A2S3ZSV2"/>
<name>A0A2S3ZSV2_ARTGL</name>
<sequence>MENFAAPGDFVDAARQGWAKARPELDVSSIEVMGRITRIGALVTQRVEHDLAPEDITRAEFDLLCTLARSGRPLRASEVTAATMLSGASTTKNADRLARRGLIERLPSERDGRVVLLQLTADGHALVDRTFPNFLARDQELLSGLTAREQAALAELLRKVAMNLEVRH</sequence>
<dbReference type="PRINTS" id="PR00598">
    <property type="entry name" value="HTHMARR"/>
</dbReference>
<proteinExistence type="predicted"/>
<evidence type="ECO:0000313" key="3">
    <source>
        <dbReference type="Proteomes" id="UP000237061"/>
    </source>
</evidence>
<dbReference type="InterPro" id="IPR039422">
    <property type="entry name" value="MarR/SlyA-like"/>
</dbReference>
<dbReference type="SMART" id="SM00347">
    <property type="entry name" value="HTH_MARR"/>
    <property type="match status" value="1"/>
</dbReference>
<evidence type="ECO:0000313" key="2">
    <source>
        <dbReference type="EMBL" id="POH72331.1"/>
    </source>
</evidence>
<keyword evidence="3" id="KW-1185">Reference proteome</keyword>
<dbReference type="GO" id="GO:0006950">
    <property type="term" value="P:response to stress"/>
    <property type="evidence" value="ECO:0007669"/>
    <property type="project" value="TreeGrafter"/>
</dbReference>
<dbReference type="EMBL" id="PPXC01000015">
    <property type="protein sequence ID" value="POH72331.1"/>
    <property type="molecule type" value="Genomic_DNA"/>
</dbReference>
<dbReference type="Pfam" id="PF12802">
    <property type="entry name" value="MarR_2"/>
    <property type="match status" value="1"/>
</dbReference>
<reference evidence="2 3" key="1">
    <citation type="submission" date="2018-01" db="EMBL/GenBank/DDBJ databases">
        <title>Arthrobacter sp. nov., from glaciers in China.</title>
        <authorList>
            <person name="Liu Q."/>
            <person name="Xin Y.-H."/>
        </authorList>
    </citation>
    <scope>NUCLEOTIDE SEQUENCE [LARGE SCALE GENOMIC DNA]</scope>
    <source>
        <strain evidence="2 3">HLT2-12-2</strain>
    </source>
</reference>
<accession>A0A2S3ZSV2</accession>
<dbReference type="GO" id="GO:0003700">
    <property type="term" value="F:DNA-binding transcription factor activity"/>
    <property type="evidence" value="ECO:0007669"/>
    <property type="project" value="InterPro"/>
</dbReference>
<dbReference type="Proteomes" id="UP000237061">
    <property type="component" value="Unassembled WGS sequence"/>
</dbReference>
<dbReference type="PANTHER" id="PTHR33164:SF104">
    <property type="entry name" value="TRANSCRIPTIONAL REGULATORY PROTEIN"/>
    <property type="match status" value="1"/>
</dbReference>
<evidence type="ECO:0000259" key="1">
    <source>
        <dbReference type="PROSITE" id="PS50995"/>
    </source>
</evidence>